<dbReference type="AlphaFoldDB" id="A0A317T8W6"/>
<dbReference type="RefSeq" id="WP_110023529.1">
    <property type="nucleotide sequence ID" value="NZ_PDNZ01000005.1"/>
</dbReference>
<evidence type="ECO:0000256" key="2">
    <source>
        <dbReference type="ARBA" id="ARBA00022475"/>
    </source>
</evidence>
<evidence type="ECO:0000256" key="7">
    <source>
        <dbReference type="SAM" id="Phobius"/>
    </source>
</evidence>
<keyword evidence="5 7" id="KW-0472">Membrane</keyword>
<proteinExistence type="predicted"/>
<evidence type="ECO:0000313" key="9">
    <source>
        <dbReference type="Proteomes" id="UP000246278"/>
    </source>
</evidence>
<keyword evidence="9" id="KW-1185">Reference proteome</keyword>
<dbReference type="GO" id="GO:0036376">
    <property type="term" value="P:sodium ion export across plasma membrane"/>
    <property type="evidence" value="ECO:0007669"/>
    <property type="project" value="InterPro"/>
</dbReference>
<keyword evidence="3 7" id="KW-0812">Transmembrane</keyword>
<dbReference type="Pfam" id="PF04277">
    <property type="entry name" value="OAD_gamma"/>
    <property type="match status" value="1"/>
</dbReference>
<dbReference type="NCBIfam" id="TIGR01195">
    <property type="entry name" value="oadG_fam"/>
    <property type="match status" value="1"/>
</dbReference>
<feature type="transmembrane region" description="Helical" evidence="7">
    <location>
        <begin position="6"/>
        <end position="34"/>
    </location>
</feature>
<keyword evidence="4 7" id="KW-1133">Transmembrane helix</keyword>
<evidence type="ECO:0000313" key="8">
    <source>
        <dbReference type="EMBL" id="PWW81866.1"/>
    </source>
</evidence>
<dbReference type="EMBL" id="PDNZ01000005">
    <property type="protein sequence ID" value="PWW81866.1"/>
    <property type="molecule type" value="Genomic_DNA"/>
</dbReference>
<protein>
    <submittedName>
        <fullName evidence="8">Sodium pump decarboxylase subunit gamma</fullName>
    </submittedName>
</protein>
<sequence>MVTDGLILMVVGMVVVFLFLLLLNVLISGLSWLLKDHAFQEEQQLLKAEAAKRKKKNSKKIPGPAPVTAGGEDPGRITAVISAAVHAHRNR</sequence>
<gene>
    <name evidence="8" type="ORF">CR164_08595</name>
</gene>
<feature type="region of interest" description="Disordered" evidence="6">
    <location>
        <begin position="51"/>
        <end position="74"/>
    </location>
</feature>
<evidence type="ECO:0000256" key="6">
    <source>
        <dbReference type="SAM" id="MobiDB-lite"/>
    </source>
</evidence>
<organism evidence="8 9">
    <name type="scientific">Prosthecochloris marina</name>
    <dbReference type="NCBI Taxonomy" id="2017681"/>
    <lineage>
        <taxon>Bacteria</taxon>
        <taxon>Pseudomonadati</taxon>
        <taxon>Chlorobiota</taxon>
        <taxon>Chlorobiia</taxon>
        <taxon>Chlorobiales</taxon>
        <taxon>Chlorobiaceae</taxon>
        <taxon>Prosthecochloris</taxon>
    </lineage>
</organism>
<dbReference type="GO" id="GO:0015081">
    <property type="term" value="F:sodium ion transmembrane transporter activity"/>
    <property type="evidence" value="ECO:0007669"/>
    <property type="project" value="InterPro"/>
</dbReference>
<dbReference type="Proteomes" id="UP000246278">
    <property type="component" value="Unassembled WGS sequence"/>
</dbReference>
<keyword evidence="2" id="KW-1003">Cell membrane</keyword>
<accession>A0A317T8W6</accession>
<dbReference type="GO" id="GO:0005886">
    <property type="term" value="C:plasma membrane"/>
    <property type="evidence" value="ECO:0007669"/>
    <property type="project" value="UniProtKB-SubCell"/>
</dbReference>
<evidence type="ECO:0000256" key="5">
    <source>
        <dbReference type="ARBA" id="ARBA00023136"/>
    </source>
</evidence>
<evidence type="ECO:0000256" key="4">
    <source>
        <dbReference type="ARBA" id="ARBA00022989"/>
    </source>
</evidence>
<evidence type="ECO:0000256" key="3">
    <source>
        <dbReference type="ARBA" id="ARBA00022692"/>
    </source>
</evidence>
<comment type="caution">
    <text evidence="8">The sequence shown here is derived from an EMBL/GenBank/DDBJ whole genome shotgun (WGS) entry which is preliminary data.</text>
</comment>
<evidence type="ECO:0000256" key="1">
    <source>
        <dbReference type="ARBA" id="ARBA00004236"/>
    </source>
</evidence>
<reference evidence="9" key="1">
    <citation type="submission" date="2017-10" db="EMBL/GenBank/DDBJ databases">
        <authorList>
            <person name="Gaisin V.A."/>
            <person name="Rysina M.S."/>
            <person name="Grouzdev D.S."/>
        </authorList>
    </citation>
    <scope>NUCLEOTIDE SEQUENCE [LARGE SCALE GENOMIC DNA]</scope>
    <source>
        <strain evidence="9">V1</strain>
    </source>
</reference>
<name>A0A317T8W6_9CHLB</name>
<dbReference type="InterPro" id="IPR005899">
    <property type="entry name" value="Na_pump_deCOase"/>
</dbReference>
<comment type="subcellular location">
    <subcellularLocation>
        <location evidence="1">Cell membrane</location>
    </subcellularLocation>
</comment>